<keyword evidence="3" id="KW-0677">Repeat</keyword>
<dbReference type="InterPro" id="IPR037721">
    <property type="entry name" value="Ferlin"/>
</dbReference>
<dbReference type="PANTHER" id="PTHR12546">
    <property type="entry name" value="FER-1-LIKE"/>
    <property type="match status" value="1"/>
</dbReference>
<proteinExistence type="predicted"/>
<dbReference type="GeneTree" id="ENSGT00940000154741"/>
<organism evidence="6 7">
    <name type="scientific">Sphenodon punctatus</name>
    <name type="common">Tuatara</name>
    <name type="synonym">Hatteria punctata</name>
    <dbReference type="NCBI Taxonomy" id="8508"/>
    <lineage>
        <taxon>Eukaryota</taxon>
        <taxon>Metazoa</taxon>
        <taxon>Chordata</taxon>
        <taxon>Craniata</taxon>
        <taxon>Vertebrata</taxon>
        <taxon>Euteleostomi</taxon>
        <taxon>Lepidosauria</taxon>
        <taxon>Sphenodontia</taxon>
        <taxon>Sphenodontidae</taxon>
        <taxon>Sphenodon</taxon>
    </lineage>
</organism>
<dbReference type="Proteomes" id="UP000694392">
    <property type="component" value="Unplaced"/>
</dbReference>
<dbReference type="AlphaFoldDB" id="A0A8D0L396"/>
<comment type="subcellular location">
    <subcellularLocation>
        <location evidence="1">Membrane</location>
    </subcellularLocation>
</comment>
<accession>A0A8D0L396</accession>
<dbReference type="Ensembl" id="ENSSPUT00000004649.1">
    <property type="protein sequence ID" value="ENSSPUP00000004371.1"/>
    <property type="gene ID" value="ENSSPUG00000003378.1"/>
</dbReference>
<protein>
    <submittedName>
        <fullName evidence="6">Uncharacterized protein</fullName>
    </submittedName>
</protein>
<reference evidence="6" key="1">
    <citation type="submission" date="2025-08" db="UniProtKB">
        <authorList>
            <consortium name="Ensembl"/>
        </authorList>
    </citation>
    <scope>IDENTIFICATION</scope>
</reference>
<evidence type="ECO:0000256" key="5">
    <source>
        <dbReference type="ARBA" id="ARBA00023136"/>
    </source>
</evidence>
<dbReference type="GO" id="GO:0016020">
    <property type="term" value="C:membrane"/>
    <property type="evidence" value="ECO:0007669"/>
    <property type="project" value="UniProtKB-SubCell"/>
</dbReference>
<dbReference type="GO" id="GO:0007009">
    <property type="term" value="P:plasma membrane organization"/>
    <property type="evidence" value="ECO:0007669"/>
    <property type="project" value="TreeGrafter"/>
</dbReference>
<reference evidence="6" key="2">
    <citation type="submission" date="2025-09" db="UniProtKB">
        <authorList>
            <consortium name="Ensembl"/>
        </authorList>
    </citation>
    <scope>IDENTIFICATION</scope>
</reference>
<keyword evidence="4" id="KW-1133">Transmembrane helix</keyword>
<dbReference type="GO" id="GO:0061025">
    <property type="term" value="P:membrane fusion"/>
    <property type="evidence" value="ECO:0007669"/>
    <property type="project" value="TreeGrafter"/>
</dbReference>
<dbReference type="PANTHER" id="PTHR12546:SF34">
    <property type="entry name" value="FER-1-LIKE PROTEIN 5"/>
    <property type="match status" value="1"/>
</dbReference>
<evidence type="ECO:0000256" key="3">
    <source>
        <dbReference type="ARBA" id="ARBA00022737"/>
    </source>
</evidence>
<evidence type="ECO:0000256" key="1">
    <source>
        <dbReference type="ARBA" id="ARBA00004370"/>
    </source>
</evidence>
<evidence type="ECO:0000256" key="4">
    <source>
        <dbReference type="ARBA" id="ARBA00022989"/>
    </source>
</evidence>
<evidence type="ECO:0000256" key="2">
    <source>
        <dbReference type="ARBA" id="ARBA00022692"/>
    </source>
</evidence>
<name>A0A8D0L396_SPHPU</name>
<keyword evidence="2" id="KW-0812">Transmembrane</keyword>
<evidence type="ECO:0000313" key="6">
    <source>
        <dbReference type="Ensembl" id="ENSSPUP00000004371.1"/>
    </source>
</evidence>
<evidence type="ECO:0000313" key="7">
    <source>
        <dbReference type="Proteomes" id="UP000694392"/>
    </source>
</evidence>
<sequence length="56" mass="6534">VDWWSKFYAATGDLAKSGDYLDRGFDQLKVYRCDLEAVPEFQGLQDFCQTFKLYQG</sequence>
<keyword evidence="7" id="KW-1185">Reference proteome</keyword>
<keyword evidence="5" id="KW-0472">Membrane</keyword>